<dbReference type="HOGENOM" id="CLU_2462596_0_0_9"/>
<accession>E6TR82</accession>
<dbReference type="EMBL" id="CP002394">
    <property type="protein sequence ID" value="ADU30594.1"/>
    <property type="molecule type" value="Genomic_DNA"/>
</dbReference>
<name>E6TR82_EVAC2</name>
<dbReference type="KEGG" id="bco:Bcell_2335"/>
<dbReference type="Proteomes" id="UP000001401">
    <property type="component" value="Chromosome"/>
</dbReference>
<reference evidence="1" key="1">
    <citation type="submission" date="2010-12" db="EMBL/GenBank/DDBJ databases">
        <title>Complete sequence of Bacillus cellulosilyticus DSM 2522.</title>
        <authorList>
            <consortium name="US DOE Joint Genome Institute"/>
            <person name="Lucas S."/>
            <person name="Copeland A."/>
            <person name="Lapidus A."/>
            <person name="Cheng J.-F."/>
            <person name="Bruce D."/>
            <person name="Goodwin L."/>
            <person name="Pitluck S."/>
            <person name="Chertkov O."/>
            <person name="Detter J.C."/>
            <person name="Han C."/>
            <person name="Tapia R."/>
            <person name="Land M."/>
            <person name="Hauser L."/>
            <person name="Jeffries C."/>
            <person name="Kyrpides N."/>
            <person name="Ivanova N."/>
            <person name="Mikhailova N."/>
            <person name="Brumm P."/>
            <person name="Mead D."/>
            <person name="Woyke T."/>
        </authorList>
    </citation>
    <scope>NUCLEOTIDE SEQUENCE [LARGE SCALE GENOMIC DNA]</scope>
    <source>
        <strain evidence="1">DSM 2522</strain>
    </source>
</reference>
<protein>
    <submittedName>
        <fullName evidence="1">Uncharacterized protein</fullName>
    </submittedName>
</protein>
<dbReference type="AlphaFoldDB" id="E6TR82"/>
<keyword evidence="2" id="KW-1185">Reference proteome</keyword>
<dbReference type="RefSeq" id="WP_013488929.1">
    <property type="nucleotide sequence ID" value="NC_014829.1"/>
</dbReference>
<gene>
    <name evidence="1" type="ordered locus">Bcell_2335</name>
</gene>
<dbReference type="eggNOG" id="ENOG50327KF">
    <property type="taxonomic scope" value="Bacteria"/>
</dbReference>
<organism evidence="1 2">
    <name type="scientific">Evansella cellulosilytica (strain ATCC 21833 / DSM 2522 / FERM P-1141 / JCM 9156 / N-4)</name>
    <name type="common">Bacillus cellulosilyticus</name>
    <dbReference type="NCBI Taxonomy" id="649639"/>
    <lineage>
        <taxon>Bacteria</taxon>
        <taxon>Bacillati</taxon>
        <taxon>Bacillota</taxon>
        <taxon>Bacilli</taxon>
        <taxon>Bacillales</taxon>
        <taxon>Bacillaceae</taxon>
        <taxon>Evansella</taxon>
    </lineage>
</organism>
<proteinExistence type="predicted"/>
<sequence>MAKYRRKPIIVDAVKITREMTINSSKGTLKGEPGDYLVTELNGEQYPCSAKEFENNYVPTKSWIDVKGVIKRSFKKLKIKTKEIVAKS</sequence>
<evidence type="ECO:0000313" key="2">
    <source>
        <dbReference type="Proteomes" id="UP000001401"/>
    </source>
</evidence>
<dbReference type="OrthoDB" id="121684at2"/>
<evidence type="ECO:0000313" key="1">
    <source>
        <dbReference type="EMBL" id="ADU30594.1"/>
    </source>
</evidence>